<feature type="modified residue" description="N-acetylalanine" evidence="6">
    <location>
        <position position="2"/>
    </location>
</feature>
<dbReference type="HAMAP" id="MF_03009">
    <property type="entry name" value="eIF3j"/>
    <property type="match status" value="1"/>
</dbReference>
<comment type="subunit">
    <text evidence="5 6">Component of the eukaryotic translation initiation factor 3 (eIF-3) complex, which is composed of 13 subunits: EIF3A, EIF3B, EIF3C, EIF3D, EIF3E, EIF3F, EIF3G, EIF3H, EIF3I, EIF3J, EIF3K, EIF3L and EIF3M. The eIF-3 complex appears to include 3 stable modules: module A is composed of EIF3A, EIF3B, EIF3G and EIF3I; module B is composed of EIF3F, EIF3H, and EIF3M; and module C is composed of EIF3C, EIF3D, EIF3E, EIF3K and EIF3L. EIF3C of module C binds EIF3B of module A and EIF3H of module B, thereby linking the three modules. EIF3J is a labile subunit that binds to the eIF-3 complex via EIF3B. The eIF-3 complex interacts with RPS6KB1 under conditions of nutrient depletion. Mitogenic stimulation leads to binding and activation of a complex composed of MTOR and RPTOR, leading to phosphorylation and release of RPS6KB1 and binding of EIF4B to eIF-3.</text>
</comment>
<comment type="PTM">
    <text evidence="6">Phosphorylated. Phosphorylation is enhanced upon serum stimulation.</text>
</comment>
<comment type="caution">
    <text evidence="6">Lacks conserved residue(s) required for the propagation of feature annotation.</text>
</comment>
<feature type="region of interest" description="Disordered" evidence="7">
    <location>
        <begin position="361"/>
        <end position="410"/>
    </location>
</feature>
<dbReference type="AlphaFoldDB" id="A0A6I8NZQ2"/>
<feature type="modified residue" description="Phosphoserine" evidence="6">
    <location>
        <position position="14"/>
    </location>
</feature>
<evidence type="ECO:0000313" key="8">
    <source>
        <dbReference type="Ensembl" id="ENSOANP00000046895.1"/>
    </source>
</evidence>
<evidence type="ECO:0000256" key="4">
    <source>
        <dbReference type="ARBA" id="ARBA00023054"/>
    </source>
</evidence>
<dbReference type="GO" id="GO:0003743">
    <property type="term" value="F:translation initiation factor activity"/>
    <property type="evidence" value="ECO:0007669"/>
    <property type="project" value="UniProtKB-UniRule"/>
</dbReference>
<keyword evidence="6" id="KW-0597">Phosphoprotein</keyword>
<reference evidence="8" key="2">
    <citation type="submission" date="2025-09" db="UniProtKB">
        <authorList>
            <consortium name="Ensembl"/>
        </authorList>
    </citation>
    <scope>IDENTIFICATION</scope>
    <source>
        <strain evidence="8">Glennie</strain>
    </source>
</reference>
<dbReference type="InterPro" id="IPR013906">
    <property type="entry name" value="eIF3j"/>
</dbReference>
<dbReference type="Pfam" id="PF08597">
    <property type="entry name" value="eIF3_subunit"/>
    <property type="match status" value="1"/>
</dbReference>
<evidence type="ECO:0000256" key="6">
    <source>
        <dbReference type="HAMAP-Rule" id="MF_03009"/>
    </source>
</evidence>
<feature type="compositionally biased region" description="Basic and acidic residues" evidence="7">
    <location>
        <begin position="259"/>
        <end position="280"/>
    </location>
</feature>
<dbReference type="PANTHER" id="PTHR21681">
    <property type="entry name" value="EUKARYOTIC TRANSLATION INITIATION FACTOR 3 SUBUNIT J"/>
    <property type="match status" value="1"/>
</dbReference>
<dbReference type="Bgee" id="ENSOANG00000007805">
    <property type="expression patterns" value="Expressed in fibroblast and 8 other cell types or tissues"/>
</dbReference>
<dbReference type="FunFam" id="1.10.246.60:FF:000001">
    <property type="entry name" value="Eukaryotic translation initiation factor 3 subunit J"/>
    <property type="match status" value="1"/>
</dbReference>
<dbReference type="GO" id="GO:0033290">
    <property type="term" value="C:eukaryotic 48S preinitiation complex"/>
    <property type="evidence" value="ECO:0007669"/>
    <property type="project" value="UniProtKB-UniRule"/>
</dbReference>
<sequence>MAADSDSWDADTFSVEEPVRKAAGGGGGGGDRWEGEDEDDDVKDNWDDDEEEKKETTEVKPETKVSEKKKIAEKIKEKERQQKRRQEEIKKRLEEPEEPKELTPEEQLADKLRLKKLQEESDLELAKETFGVTTTTVSGIDAMNPISRDDFTEFGRLLKDKITQYEKSFYYPGFLEALVRDICISLEIDDLKKVTNSLTVLCSEKQKQEKVRGWRGGAELLWPQAEGSKHLPARPAPRGHLCLLLTVRPLHLPRTAAEQSKEEEERRGARGRTEGDHEGRPGGLRRLRRRLRPRLRRLHVTSAPCPGVTSPCRPQPLSHVAPPPSLSVPPKAPFGAGWFHPLTLRRRGHADLARATPGFESGALGVTESPNAEALGRGRRPPASPVLRPSSTGAVPGGPAPEEGTRWSFRLPTRPPSCPLLPKASEEAVAPQFNEGQGCLPPPAWADRRGGRRSSPRQTCLANCTSYYSSVNCYVNNYDICSVL</sequence>
<name>A0A6I8NZQ2_ORNAN</name>
<gene>
    <name evidence="6 8" type="primary">EIF3J</name>
    <name evidence="6" type="synonym">EIF3S1</name>
</gene>
<evidence type="ECO:0000313" key="9">
    <source>
        <dbReference type="Proteomes" id="UP000002279"/>
    </source>
</evidence>
<evidence type="ECO:0000256" key="1">
    <source>
        <dbReference type="ARBA" id="ARBA00022490"/>
    </source>
</evidence>
<dbReference type="InParanoid" id="A0A6I8NZQ2"/>
<comment type="similarity">
    <text evidence="6">Belongs to the eIF-3 subunit J family.</text>
</comment>
<organism evidence="8 9">
    <name type="scientific">Ornithorhynchus anatinus</name>
    <name type="common">Duckbill platypus</name>
    <dbReference type="NCBI Taxonomy" id="9258"/>
    <lineage>
        <taxon>Eukaryota</taxon>
        <taxon>Metazoa</taxon>
        <taxon>Chordata</taxon>
        <taxon>Craniata</taxon>
        <taxon>Vertebrata</taxon>
        <taxon>Euteleostomi</taxon>
        <taxon>Mammalia</taxon>
        <taxon>Monotremata</taxon>
        <taxon>Ornithorhynchidae</taxon>
        <taxon>Ornithorhynchus</taxon>
    </lineage>
</organism>
<keyword evidence="2 6" id="KW-0396">Initiation factor</keyword>
<feature type="modified residue" description="Phosphoserine" evidence="6">
    <location>
        <position position="7"/>
    </location>
</feature>
<keyword evidence="6" id="KW-0007">Acetylation</keyword>
<proteinExistence type="inferred from homology"/>
<dbReference type="Proteomes" id="UP000002279">
    <property type="component" value="Unplaced"/>
</dbReference>
<dbReference type="Gene3D" id="1.10.246.60">
    <property type="entry name" value="Eukaryotic translation initiation factor 3 like domains"/>
    <property type="match status" value="1"/>
</dbReference>
<dbReference type="GeneTree" id="ENSGT00390000018400"/>
<keyword evidence="4" id="KW-0175">Coiled coil</keyword>
<evidence type="ECO:0000256" key="7">
    <source>
        <dbReference type="SAM" id="MobiDB-lite"/>
    </source>
</evidence>
<evidence type="ECO:0000256" key="5">
    <source>
        <dbReference type="ARBA" id="ARBA00065260"/>
    </source>
</evidence>
<feature type="initiator methionine" description="Removed" evidence="6">
    <location>
        <position position="1"/>
    </location>
</feature>
<dbReference type="GO" id="GO:0016282">
    <property type="term" value="C:eukaryotic 43S preinitiation complex"/>
    <property type="evidence" value="ECO:0007669"/>
    <property type="project" value="UniProtKB-UniRule"/>
</dbReference>
<feature type="region of interest" description="Disordered" evidence="7">
    <location>
        <begin position="254"/>
        <end position="291"/>
    </location>
</feature>
<dbReference type="InterPro" id="IPR023194">
    <property type="entry name" value="eIF3-like_dom_sf"/>
</dbReference>
<evidence type="ECO:0000256" key="2">
    <source>
        <dbReference type="ARBA" id="ARBA00022540"/>
    </source>
</evidence>
<comment type="subcellular location">
    <subcellularLocation>
        <location evidence="6">Cytoplasm</location>
    </subcellularLocation>
</comment>
<dbReference type="PANTHER" id="PTHR21681:SF0">
    <property type="entry name" value="EUKARYOTIC TRANSLATION INITIATION FACTOR 3 SUBUNIT J"/>
    <property type="match status" value="1"/>
</dbReference>
<keyword evidence="3 6" id="KW-0648">Protein biosynthesis</keyword>
<feature type="region of interest" description="Disordered" evidence="7">
    <location>
        <begin position="1"/>
        <end position="107"/>
    </location>
</feature>
<keyword evidence="9" id="KW-1185">Reference proteome</keyword>
<reference evidence="8" key="1">
    <citation type="submission" date="2025-08" db="UniProtKB">
        <authorList>
            <consortium name="Ensembl"/>
        </authorList>
    </citation>
    <scope>IDENTIFICATION</scope>
    <source>
        <strain evidence="8">Glennie</strain>
    </source>
</reference>
<accession>A0A6I8NZQ2</accession>
<feature type="compositionally biased region" description="Acidic residues" evidence="7">
    <location>
        <begin position="34"/>
        <end position="52"/>
    </location>
</feature>
<evidence type="ECO:0000256" key="3">
    <source>
        <dbReference type="ARBA" id="ARBA00022917"/>
    </source>
</evidence>
<dbReference type="GO" id="GO:0005852">
    <property type="term" value="C:eukaryotic translation initiation factor 3 complex"/>
    <property type="evidence" value="ECO:0000318"/>
    <property type="project" value="GO_Central"/>
</dbReference>
<dbReference type="GO" id="GO:0001732">
    <property type="term" value="P:formation of cytoplasmic translation initiation complex"/>
    <property type="evidence" value="ECO:0007669"/>
    <property type="project" value="UniProtKB-UniRule"/>
</dbReference>
<protein>
    <recommendedName>
        <fullName evidence="6">Eukaryotic translation initiation factor 3 subunit J</fullName>
        <shortName evidence="6">eIF3j</shortName>
    </recommendedName>
    <alternativeName>
        <fullName evidence="6">Eukaryotic translation initiation factor 3 subunit 1</fullName>
    </alternativeName>
    <alternativeName>
        <fullName evidence="6">eIF-3-alpha</fullName>
    </alternativeName>
    <alternativeName>
        <fullName evidence="6">eIF3 p35</fullName>
    </alternativeName>
</protein>
<feature type="modified residue" description="Phosphothreonine" evidence="6">
    <location>
        <position position="103"/>
    </location>
</feature>
<comment type="function">
    <text evidence="6">Component of the eukaryotic translation initiation factor 3 (eIF-3) complex, which is required for several steps in the initiation of protein synthesis. The eIF-3 complex associates with the 40S ribosome and facilitates the recruitment of eIF-1, eIF-1A, eIF-2:GTP:methionyl-tRNAi and eIF-5 to form the 43S pre-initiation complex (43S PIC). The eIF-3 complex stimulates mRNA recruitment to the 43S PIC and scanning of the mRNA for AUG recognition. The eIF-3 complex is also required for disassembly and recycling of post-termination ribosomal complexes and subsequently prevents premature joining of the 40S and 60S ribosomal subunits prior to initiation. The eIF-3 complex specifically targets and initiates translation of a subset of mRNAs involved in cell proliferation, including cell cycling, differentiation and apoptosis, and uses different modes of RNA stem-loop binding to exert either translational activation or repression. This subunit binds directly within the mRNA entry channel of the 40S ribosome to the aminoacyl (A) site. It may regulate the interaction between the 43S PIC and mRNA.</text>
</comment>
<dbReference type="Ensembl" id="ENSOANT00000050184.1">
    <property type="protein sequence ID" value="ENSOANP00000046895.1"/>
    <property type="gene ID" value="ENSOANG00000007805.2"/>
</dbReference>
<keyword evidence="1 6" id="KW-0963">Cytoplasm</keyword>
<feature type="compositionally biased region" description="Basic and acidic residues" evidence="7">
    <location>
        <begin position="53"/>
        <end position="107"/>
    </location>
</feature>